<keyword evidence="2" id="KW-1185">Reference proteome</keyword>
<name>A0ACB7ST31_HYAAI</name>
<comment type="caution">
    <text evidence="1">The sequence shown here is derived from an EMBL/GenBank/DDBJ whole genome shotgun (WGS) entry which is preliminary data.</text>
</comment>
<evidence type="ECO:0000313" key="1">
    <source>
        <dbReference type="EMBL" id="KAH6938008.1"/>
    </source>
</evidence>
<evidence type="ECO:0000313" key="2">
    <source>
        <dbReference type="Proteomes" id="UP000821845"/>
    </source>
</evidence>
<dbReference type="EMBL" id="CM023482">
    <property type="protein sequence ID" value="KAH6938008.1"/>
    <property type="molecule type" value="Genomic_DNA"/>
</dbReference>
<proteinExistence type="predicted"/>
<gene>
    <name evidence="1" type="ORF">HPB50_006382</name>
</gene>
<protein>
    <submittedName>
        <fullName evidence="1">Uncharacterized protein</fullName>
    </submittedName>
</protein>
<dbReference type="Proteomes" id="UP000821845">
    <property type="component" value="Chromosome 2"/>
</dbReference>
<organism evidence="1 2">
    <name type="scientific">Hyalomma asiaticum</name>
    <name type="common">Tick</name>
    <dbReference type="NCBI Taxonomy" id="266040"/>
    <lineage>
        <taxon>Eukaryota</taxon>
        <taxon>Metazoa</taxon>
        <taxon>Ecdysozoa</taxon>
        <taxon>Arthropoda</taxon>
        <taxon>Chelicerata</taxon>
        <taxon>Arachnida</taxon>
        <taxon>Acari</taxon>
        <taxon>Parasitiformes</taxon>
        <taxon>Ixodida</taxon>
        <taxon>Ixodoidea</taxon>
        <taxon>Ixodidae</taxon>
        <taxon>Hyalomminae</taxon>
        <taxon>Hyalomma</taxon>
    </lineage>
</organism>
<reference evidence="1" key="1">
    <citation type="submission" date="2020-05" db="EMBL/GenBank/DDBJ databases">
        <title>Large-scale comparative analyses of tick genomes elucidate their genetic diversity and vector capacities.</title>
        <authorList>
            <person name="Jia N."/>
            <person name="Wang J."/>
            <person name="Shi W."/>
            <person name="Du L."/>
            <person name="Sun Y."/>
            <person name="Zhan W."/>
            <person name="Jiang J."/>
            <person name="Wang Q."/>
            <person name="Zhang B."/>
            <person name="Ji P."/>
            <person name="Sakyi L.B."/>
            <person name="Cui X."/>
            <person name="Yuan T."/>
            <person name="Jiang B."/>
            <person name="Yang W."/>
            <person name="Lam T.T.-Y."/>
            <person name="Chang Q."/>
            <person name="Ding S."/>
            <person name="Wang X."/>
            <person name="Zhu J."/>
            <person name="Ruan X."/>
            <person name="Zhao L."/>
            <person name="Wei J."/>
            <person name="Que T."/>
            <person name="Du C."/>
            <person name="Cheng J."/>
            <person name="Dai P."/>
            <person name="Han X."/>
            <person name="Huang E."/>
            <person name="Gao Y."/>
            <person name="Liu J."/>
            <person name="Shao H."/>
            <person name="Ye R."/>
            <person name="Li L."/>
            <person name="Wei W."/>
            <person name="Wang X."/>
            <person name="Wang C."/>
            <person name="Yang T."/>
            <person name="Huo Q."/>
            <person name="Li W."/>
            <person name="Guo W."/>
            <person name="Chen H."/>
            <person name="Zhou L."/>
            <person name="Ni X."/>
            <person name="Tian J."/>
            <person name="Zhou Y."/>
            <person name="Sheng Y."/>
            <person name="Liu T."/>
            <person name="Pan Y."/>
            <person name="Xia L."/>
            <person name="Li J."/>
            <person name="Zhao F."/>
            <person name="Cao W."/>
        </authorList>
    </citation>
    <scope>NUCLEOTIDE SEQUENCE</scope>
    <source>
        <strain evidence="1">Hyas-2018</strain>
    </source>
</reference>
<accession>A0ACB7ST31</accession>
<sequence length="1663" mass="180893">MTETTKEASFHVDTEASTGKEVLEVVHKENELSSRPAVPVALADEASRATAVDHKLPVADEHTVQANVAAAEPEPKIADKATIVEATNAGEKLGQTPEKENRPEEPIAQSKALLTVDQDVESLVPENFDRHEHSSSASTERDKTVSLAESEDFLPEGIPDPVASLAGFFEEHGSSQRALQSTELHYTTSDGLQKRHNINIAIEPPKEQDHLSELSKEYKAQTDVNGKEDVTSGAECWQSPPEVAEEDALLEGEGVTPQHPSILKGCEDTEEVLNTGGRHTGGTEPKPSTEEKDGAIACTELAENKPHSFTNGQSADGADGWHSPPGVREDDALPRDKNKEDGKNEALKRALYVLPKEEENPVAEVVPSAVGTKPSPRENDEHLTGVSIQKPPPANDHSVVVAEGYLESPPGVAEEQAVPEDASAVSPEHNKQQKGVEGFVNVLPIEEEKHITEKVFNASEANTSIGENDVKLQSTEVAERKPSTSATKEKEGWQSPPGVTEEQAVSSSPEVAEKDPILEDANDVSGTAKVLDIEEQKRITEVLPSTVKTKSLSGENDVGLTNMAMLEQKPPPKSDQSLVGVEGWQSPRGGTKQQALPEDASAVSHDRDKQQGGVEGSAKLLPNEQEHIDQIPSSAAEASTSVGEKDVKSQSPEPSTEERKVEGWHSPPEVTEEQATLEDASVVSGTVEVLRTEEQKPIAEALHSAAETKSSRGENDANLPSTEVSEWKGPPSASTESLVRAEGTQSPPGVTEQHALPNPSAVSPQRGIQEGGVEGFAEVPHIEEERRINEVPLNAAEASMSIGDKSVKMQNTELSVNKPSLSTNDQSLKGVERRQSAPVLTEQNAVSEDTSAASPAHGKEERPEGTAPELHIEEEKHTLEKPLSTAVERLFTAEKSADFQSAETSERKPFPSANDQSMCRAVDSQSLPGAPKEEAHTVDVRAVSAEDGKQERVEGNGEVLDTREENDTTVALPSAVPGEKCGEASSTELAVHKPCSGRVESTVVVDGWQSPSAVIGEDALPEDENVSHDLQLRSLSSEQCEGEKVATVTESMTYQRVVGELKETQSLSRQLKRKAKARREHDGAKPEARTFKFNTQSGTSDNLCMLDNLNRGFMSTTIKSASSSTGSALCRREKTDVTDEEVVYSSSGSNSPCGQLTSVKKSSSCCLVIVDYEDEESSPTTFRPRPASPVRHYLDFTANFQQGQVVPYTGDVQKLRAPSKITNFLTSNISSKDDEDSSPSRRSDKRARRAKQEAHARESCDESTYPSCPNVPSKSSENCDSDSSTSRLPGTDYSYSATSAPKISPPHHDSKVQSLLCCKLCGQSFFRSDPTHAELCSSYHRDAALPAATSGVPPTAQFLEKYVLSVVDEDDVSDVLRQAWRDEETAILASSVWTLYRCVPSAFYIIREKERRPTSRGDVCASACVITFGDEVSFCGFFHVSRERANEGLSRMLWTRMLEACQGKNVCTVMPQERAQPFLDRYHFHVSYWGDIVYCHVTLRRDSFPARSGSNVGVLVRDFDLKRDAEAVIEYDRGVFGFDRSYYLHVALAEEEQMVKVSTATSSEGHVKVVGYAGIQTDQRGRPALRWLLADGDEVAQALMHAVVEACPKIREKGLVGVFYAASHATGVILNNVDKDFIEPWALLYNKREPFFRYDKIVSLTHI</sequence>